<accession>U4LAD8</accession>
<feature type="compositionally biased region" description="Low complexity" evidence="1">
    <location>
        <begin position="59"/>
        <end position="77"/>
    </location>
</feature>
<sequence>MATSVPRGALHQRTDSDTNILAGSNSGSGSGSVSAKSSDVASRPSTASTRNSKRHKSKSSNGSNSTTRSNTVRSATSGAASLESLPPVPPLRIQKHHPQPSFSIYRDDDAIAGPVGPATGTAYEEAEYDTNESDLVELPVEEPIIELDEREDQPIDERNERVYHRQPTFPRSILKKPSKAALPPYTEDDYSYKSSVWNRTPVPTARMPAETLRLVNASGTNLLENLGDLLRSQPESSAAAEARSVRAVRGGTHSPETVRMVPPGTADTLISRGSRSPETVRLVNSVGSPIVPSTTPPLASMSSPRPITPPHPVAIPAWARYFYSRGGRTSVLLPSHMTPSPYLPSTVSRPVSSGIAEIPFYIRSPQADSTTLYSLPHLDRFPTHRLETFDRQILLFCFGFIMPLCWFIAAVLPLPPTLPAWAADAEERGYGFVVAKEQRIREQGYERRWENARWWRRVNRGMSLVGIGVVVAVVTVAVIATKR</sequence>
<evidence type="ECO:0008006" key="5">
    <source>
        <dbReference type="Google" id="ProtNLM"/>
    </source>
</evidence>
<organism evidence="3 4">
    <name type="scientific">Pyronema omphalodes (strain CBS 100304)</name>
    <name type="common">Pyronema confluens</name>
    <dbReference type="NCBI Taxonomy" id="1076935"/>
    <lineage>
        <taxon>Eukaryota</taxon>
        <taxon>Fungi</taxon>
        <taxon>Dikarya</taxon>
        <taxon>Ascomycota</taxon>
        <taxon>Pezizomycotina</taxon>
        <taxon>Pezizomycetes</taxon>
        <taxon>Pezizales</taxon>
        <taxon>Pyronemataceae</taxon>
        <taxon>Pyronema</taxon>
    </lineage>
</organism>
<proteinExistence type="predicted"/>
<dbReference type="EMBL" id="HF935332">
    <property type="protein sequence ID" value="CCX07124.1"/>
    <property type="molecule type" value="Genomic_DNA"/>
</dbReference>
<dbReference type="eggNOG" id="ENOG502S8T0">
    <property type="taxonomic scope" value="Eukaryota"/>
</dbReference>
<keyword evidence="4" id="KW-1185">Reference proteome</keyword>
<feature type="compositionally biased region" description="Low complexity" evidence="1">
    <location>
        <begin position="235"/>
        <end position="249"/>
    </location>
</feature>
<dbReference type="OrthoDB" id="4153178at2759"/>
<evidence type="ECO:0000313" key="4">
    <source>
        <dbReference type="Proteomes" id="UP000018144"/>
    </source>
</evidence>
<feature type="compositionally biased region" description="Low complexity" evidence="1">
    <location>
        <begin position="22"/>
        <end position="42"/>
    </location>
</feature>
<keyword evidence="2" id="KW-0812">Transmembrane</keyword>
<evidence type="ECO:0000256" key="2">
    <source>
        <dbReference type="SAM" id="Phobius"/>
    </source>
</evidence>
<name>U4LAD8_PYROM</name>
<feature type="region of interest" description="Disordered" evidence="1">
    <location>
        <begin position="235"/>
        <end position="277"/>
    </location>
</feature>
<dbReference type="AlphaFoldDB" id="U4LAD8"/>
<keyword evidence="2" id="KW-0472">Membrane</keyword>
<reference evidence="3 4" key="1">
    <citation type="journal article" date="2013" name="PLoS Genet.">
        <title>The genome and development-dependent transcriptomes of Pyronema confluens: a window into fungal evolution.</title>
        <authorList>
            <person name="Traeger S."/>
            <person name="Altegoer F."/>
            <person name="Freitag M."/>
            <person name="Gabaldon T."/>
            <person name="Kempken F."/>
            <person name="Kumar A."/>
            <person name="Marcet-Houben M."/>
            <person name="Poggeler S."/>
            <person name="Stajich J.E."/>
            <person name="Nowrousian M."/>
        </authorList>
    </citation>
    <scope>NUCLEOTIDE SEQUENCE [LARGE SCALE GENOMIC DNA]</scope>
    <source>
        <strain evidence="4">CBS 100304</strain>
        <tissue evidence="3">Vegetative mycelium</tissue>
    </source>
</reference>
<feature type="transmembrane region" description="Helical" evidence="2">
    <location>
        <begin position="461"/>
        <end position="480"/>
    </location>
</feature>
<protein>
    <recommendedName>
        <fullName evidence="5">Serine-rich protein</fullName>
    </recommendedName>
</protein>
<feature type="region of interest" description="Disordered" evidence="1">
    <location>
        <begin position="1"/>
        <end position="102"/>
    </location>
</feature>
<evidence type="ECO:0000256" key="1">
    <source>
        <dbReference type="SAM" id="MobiDB-lite"/>
    </source>
</evidence>
<keyword evidence="2" id="KW-1133">Transmembrane helix</keyword>
<evidence type="ECO:0000313" key="3">
    <source>
        <dbReference type="EMBL" id="CCX07124.1"/>
    </source>
</evidence>
<dbReference type="Proteomes" id="UP000018144">
    <property type="component" value="Unassembled WGS sequence"/>
</dbReference>
<gene>
    <name evidence="3" type="ORF">PCON_06711</name>
</gene>
<feature type="transmembrane region" description="Helical" evidence="2">
    <location>
        <begin position="393"/>
        <end position="412"/>
    </location>
</feature>